<feature type="transmembrane region" description="Helical" evidence="3">
    <location>
        <begin position="157"/>
        <end position="177"/>
    </location>
</feature>
<feature type="transmembrane region" description="Helical" evidence="3">
    <location>
        <begin position="318"/>
        <end position="340"/>
    </location>
</feature>
<keyword evidence="3" id="KW-0472">Membrane</keyword>
<evidence type="ECO:0000256" key="2">
    <source>
        <dbReference type="SAM" id="MobiDB-lite"/>
    </source>
</evidence>
<dbReference type="Proteomes" id="UP000298787">
    <property type="component" value="Chromosome 24"/>
</dbReference>
<evidence type="ECO:0000256" key="1">
    <source>
        <dbReference type="ARBA" id="ARBA00007367"/>
    </source>
</evidence>
<reference evidence="5 6" key="1">
    <citation type="submission" date="2019-01" db="EMBL/GenBank/DDBJ databases">
        <title>Genome Assembly of Collichthys lucidus.</title>
        <authorList>
            <person name="Cai M."/>
            <person name="Xiao S."/>
        </authorList>
    </citation>
    <scope>NUCLEOTIDE SEQUENCE [LARGE SCALE GENOMIC DNA]</scope>
    <source>
        <strain evidence="5">JT15FE1705JMU</strain>
        <tissue evidence="5">Muscle</tissue>
    </source>
</reference>
<feature type="transmembrane region" description="Helical" evidence="3">
    <location>
        <begin position="130"/>
        <end position="151"/>
    </location>
</feature>
<dbReference type="STRING" id="240159.A0A4U5VWW6"/>
<dbReference type="PANTHER" id="PTHR31102:SF22">
    <property type="entry name" value="SODIUM_HYDROGEN EXCHANGER 9B2-LIKE"/>
    <property type="match status" value="1"/>
</dbReference>
<dbReference type="InterPro" id="IPR003599">
    <property type="entry name" value="Ig_sub"/>
</dbReference>
<feature type="transmembrane region" description="Helical" evidence="3">
    <location>
        <begin position="208"/>
        <end position="241"/>
    </location>
</feature>
<feature type="domain" description="Ig-like" evidence="4">
    <location>
        <begin position="661"/>
        <end position="742"/>
    </location>
</feature>
<accession>A0A4U5VWW6</accession>
<comment type="similarity">
    <text evidence="1">Belongs to the monovalent cation:proton antiporter 1 (CPA1) transporter (TC 2.A.36) family.</text>
</comment>
<keyword evidence="6" id="KW-1185">Reference proteome</keyword>
<dbReference type="SMART" id="SM00409">
    <property type="entry name" value="IG"/>
    <property type="match status" value="3"/>
</dbReference>
<dbReference type="InterPro" id="IPR051843">
    <property type="entry name" value="CPA1_transporter"/>
</dbReference>
<evidence type="ECO:0000256" key="3">
    <source>
        <dbReference type="SAM" id="Phobius"/>
    </source>
</evidence>
<feature type="compositionally biased region" description="Polar residues" evidence="2">
    <location>
        <begin position="789"/>
        <end position="800"/>
    </location>
</feature>
<evidence type="ECO:0000259" key="4">
    <source>
        <dbReference type="PROSITE" id="PS50835"/>
    </source>
</evidence>
<evidence type="ECO:0000313" key="6">
    <source>
        <dbReference type="Proteomes" id="UP000298787"/>
    </source>
</evidence>
<proteinExistence type="inferred from homology"/>
<dbReference type="Pfam" id="PF13895">
    <property type="entry name" value="Ig_2"/>
    <property type="match status" value="1"/>
</dbReference>
<dbReference type="AlphaFoldDB" id="A0A4U5VWW6"/>
<keyword evidence="3" id="KW-0812">Transmembrane</keyword>
<dbReference type="EMBL" id="CM014101">
    <property type="protein sequence ID" value="TKS93333.1"/>
    <property type="molecule type" value="Genomic_DNA"/>
</dbReference>
<dbReference type="GO" id="GO:0098662">
    <property type="term" value="P:inorganic cation transmembrane transport"/>
    <property type="evidence" value="ECO:0007669"/>
    <property type="project" value="TreeGrafter"/>
</dbReference>
<feature type="transmembrane region" description="Helical" evidence="3">
    <location>
        <begin position="261"/>
        <end position="279"/>
    </location>
</feature>
<feature type="transmembrane region" description="Helical" evidence="3">
    <location>
        <begin position="40"/>
        <end position="58"/>
    </location>
</feature>
<protein>
    <submittedName>
        <fullName evidence="5">Sodium/hydrogen exchanger 9B2</fullName>
    </submittedName>
</protein>
<dbReference type="InterPro" id="IPR036179">
    <property type="entry name" value="Ig-like_dom_sf"/>
</dbReference>
<dbReference type="PROSITE" id="PS50835">
    <property type="entry name" value="IG_LIKE"/>
    <property type="match status" value="1"/>
</dbReference>
<organism evidence="5 6">
    <name type="scientific">Collichthys lucidus</name>
    <name type="common">Big head croaker</name>
    <name type="synonym">Sciaena lucida</name>
    <dbReference type="NCBI Taxonomy" id="240159"/>
    <lineage>
        <taxon>Eukaryota</taxon>
        <taxon>Metazoa</taxon>
        <taxon>Chordata</taxon>
        <taxon>Craniata</taxon>
        <taxon>Vertebrata</taxon>
        <taxon>Euteleostomi</taxon>
        <taxon>Actinopterygii</taxon>
        <taxon>Neopterygii</taxon>
        <taxon>Teleostei</taxon>
        <taxon>Neoteleostei</taxon>
        <taxon>Acanthomorphata</taxon>
        <taxon>Eupercaria</taxon>
        <taxon>Sciaenidae</taxon>
        <taxon>Collichthys</taxon>
    </lineage>
</organism>
<feature type="region of interest" description="Disordered" evidence="2">
    <location>
        <begin position="789"/>
        <end position="822"/>
    </location>
</feature>
<dbReference type="InterPro" id="IPR007110">
    <property type="entry name" value="Ig-like_dom"/>
</dbReference>
<dbReference type="Gene3D" id="2.60.40.10">
    <property type="entry name" value="Immunoglobulins"/>
    <property type="match status" value="3"/>
</dbReference>
<dbReference type="PANTHER" id="PTHR31102">
    <property type="match status" value="1"/>
</dbReference>
<gene>
    <name evidence="5" type="ORF">D9C73_026679</name>
</gene>
<dbReference type="SUPFAM" id="SSF48726">
    <property type="entry name" value="Immunoglobulin"/>
    <property type="match status" value="3"/>
</dbReference>
<dbReference type="InterPro" id="IPR013783">
    <property type="entry name" value="Ig-like_fold"/>
</dbReference>
<sequence>MERKEEEQTVGNAEKEQTVCEPFTLRQNVSGSECLPGGNLFGIVILFICSVLGGKLVGMIQLPTLPPFPPLLGLLLRNVPYITDAVYIDTHWSAALRNIALSIILTRAGLGLDPSGIPTLLMAAGSFDDILAITGFSTCLGIAFSTGATWMNILKGLLEVVGGVIAGLVLGLFLCCFPSKDQVLNINETEWVQSVSVQEDLVLRRTLMLLGLSIFSVFFSHVIGFAGAGGLCTLVLAFLAALGWKTNKAPVAAMVGRSWDIFQPILFGLIGAEITIANLSPSTVGKKHTLNNQTEYDLDHVGTNCFYTLCWSALGSGLGLACISIGLVIRLLITFLLVHFGGFNLKEKFFISVAWLPKATVQAAIGSKALDMAREEGDATLIKFGLDVLTLAVLAILTTAPIGALGIGLAGPRLLARQVKAFVKTSSGMTQFFEYENISVSCEQFGSDWTVWRVNEDAVFSQCGSGWGIKAPFSCKVNITKPNDSGAYWCQSRYGDSSNTVNLTVTTSFYKDGSFIGAEPTGHMTIHRVSRADEGLYRCNMSGHGESPPSWLLIRESHVASITVTPPWSQIHEYEDVNLSCGLNSSSHGWKVFKTTKQRNGTEIVGPCPVEKTDGSSSGCSVQTAKNTDGGVYWCQSPQRQRSNSVTILVQSKSNDVKVSPGAALILQSPVLPVMEGDNVTVHCKTKSASSNLPASFYKDGSFIGAEPTGHMTMHRVSRADEGLYRCKMSGHGESPPSRLLVRVPSDLPTADPSRSELVLVLLRHLLVPCPYVITTVIMVSVYRQKPTGKNTPVSVTMSQLVEDDEERDQSNYDDVTTEYNF</sequence>
<feature type="transmembrane region" description="Helical" evidence="3">
    <location>
        <begin position="388"/>
        <end position="410"/>
    </location>
</feature>
<evidence type="ECO:0000313" key="5">
    <source>
        <dbReference type="EMBL" id="TKS93333.1"/>
    </source>
</evidence>
<keyword evidence="3" id="KW-1133">Transmembrane helix</keyword>
<feature type="compositionally biased region" description="Polar residues" evidence="2">
    <location>
        <begin position="813"/>
        <end position="822"/>
    </location>
</feature>
<name>A0A4U5VWW6_COLLU</name>